<dbReference type="Gene3D" id="1.10.287.950">
    <property type="entry name" value="Methyl-accepting chemotaxis protein"/>
    <property type="match status" value="1"/>
</dbReference>
<keyword evidence="1 3" id="KW-0807">Transducer</keyword>
<dbReference type="AlphaFoldDB" id="A0A679J5J6"/>
<dbReference type="GO" id="GO:0007165">
    <property type="term" value="P:signal transduction"/>
    <property type="evidence" value="ECO:0007669"/>
    <property type="project" value="UniProtKB-KW"/>
</dbReference>
<accession>A0A679J5J6</accession>
<dbReference type="InterPro" id="IPR004089">
    <property type="entry name" value="MCPsignal_dom"/>
</dbReference>
<evidence type="ECO:0000256" key="3">
    <source>
        <dbReference type="PROSITE-ProRule" id="PRU00284"/>
    </source>
</evidence>
<dbReference type="SMART" id="SM00283">
    <property type="entry name" value="MA"/>
    <property type="match status" value="1"/>
</dbReference>
<gene>
    <name evidence="7" type="primary">mcp3_4</name>
    <name evidence="7" type="ORF">MBUL_01477</name>
</gene>
<evidence type="ECO:0000259" key="6">
    <source>
        <dbReference type="PROSITE" id="PS50111"/>
    </source>
</evidence>
<organism evidence="7">
    <name type="scientific">Methylobacterium bullatum</name>
    <dbReference type="NCBI Taxonomy" id="570505"/>
    <lineage>
        <taxon>Bacteria</taxon>
        <taxon>Pseudomonadati</taxon>
        <taxon>Pseudomonadota</taxon>
        <taxon>Alphaproteobacteria</taxon>
        <taxon>Hyphomicrobiales</taxon>
        <taxon>Methylobacteriaceae</taxon>
        <taxon>Methylobacterium</taxon>
    </lineage>
</organism>
<reference evidence="7" key="1">
    <citation type="submission" date="2019-12" db="EMBL/GenBank/DDBJ databases">
        <authorList>
            <person name="Cremers G."/>
        </authorList>
    </citation>
    <scope>NUCLEOTIDE SEQUENCE</scope>
    <source>
        <strain evidence="7">Mbul1</strain>
    </source>
</reference>
<keyword evidence="5" id="KW-0472">Membrane</keyword>
<dbReference type="GO" id="GO:0016020">
    <property type="term" value="C:membrane"/>
    <property type="evidence" value="ECO:0007669"/>
    <property type="project" value="InterPro"/>
</dbReference>
<comment type="similarity">
    <text evidence="2">Belongs to the methyl-accepting chemotaxis (MCP) protein family.</text>
</comment>
<dbReference type="PANTHER" id="PTHR32089:SF112">
    <property type="entry name" value="LYSOZYME-LIKE PROTEIN-RELATED"/>
    <property type="match status" value="1"/>
</dbReference>
<feature type="transmembrane region" description="Helical" evidence="5">
    <location>
        <begin position="12"/>
        <end position="33"/>
    </location>
</feature>
<evidence type="ECO:0000256" key="5">
    <source>
        <dbReference type="SAM" id="Phobius"/>
    </source>
</evidence>
<feature type="domain" description="Methyl-accepting transducer" evidence="6">
    <location>
        <begin position="187"/>
        <end position="281"/>
    </location>
</feature>
<sequence length="407" mass="43772">MSLAGRTLSPRWIGPLCAGLAALCLSAIAAAAFGPVPGVALIAVAGFVMVWSSTALMSLSLGSQRTPPAKDHPDVGAAPEADAQPEPEPVASEPRLDLTGALADHFTAYDRLFERASQDTASVTEETEAAAFDIMSSLKAVDGAMTDLLTFLDVSGSNVRVMEIVDQTDQQLIENRRLITVFLAQRDSDIEESQRRLEILDDTTEELTRAIDGVQTIARQTNLLALNATIEAARAGEAGRGFAVVAAEVKQLSHASAATATRIGKGLASLRESIRDNFATLVSQRIEGERGELMKISSAISGLTENMERLVSHQRDTLVKVQEESVRIAEPVVQLIGSIQFQDVTRQRLQHLEGIFAAARRNLDAMDLSNPLPETWPDAVAFAELALAEGPSPPRSRLKRANDIELF</sequence>
<evidence type="ECO:0000256" key="4">
    <source>
        <dbReference type="SAM" id="MobiDB-lite"/>
    </source>
</evidence>
<evidence type="ECO:0000256" key="1">
    <source>
        <dbReference type="ARBA" id="ARBA00023224"/>
    </source>
</evidence>
<name>A0A679J5J6_9HYPH</name>
<dbReference type="InterPro" id="IPR004090">
    <property type="entry name" value="Chemotax_Me-accpt_rcpt"/>
</dbReference>
<dbReference type="PRINTS" id="PR00260">
    <property type="entry name" value="CHEMTRNSDUCR"/>
</dbReference>
<keyword evidence="5" id="KW-1133">Transmembrane helix</keyword>
<evidence type="ECO:0000256" key="2">
    <source>
        <dbReference type="ARBA" id="ARBA00029447"/>
    </source>
</evidence>
<feature type="transmembrane region" description="Helical" evidence="5">
    <location>
        <begin position="39"/>
        <end position="61"/>
    </location>
</feature>
<dbReference type="GO" id="GO:0004888">
    <property type="term" value="F:transmembrane signaling receptor activity"/>
    <property type="evidence" value="ECO:0007669"/>
    <property type="project" value="InterPro"/>
</dbReference>
<dbReference type="PROSITE" id="PS50111">
    <property type="entry name" value="CHEMOTAXIS_TRANSDUC_2"/>
    <property type="match status" value="1"/>
</dbReference>
<proteinExistence type="inferred from homology"/>
<dbReference type="SUPFAM" id="SSF58104">
    <property type="entry name" value="Methyl-accepting chemotaxis protein (MCP) signaling domain"/>
    <property type="match status" value="1"/>
</dbReference>
<evidence type="ECO:0000313" key="7">
    <source>
        <dbReference type="EMBL" id="CAA2102028.1"/>
    </source>
</evidence>
<dbReference type="PANTHER" id="PTHR32089">
    <property type="entry name" value="METHYL-ACCEPTING CHEMOTAXIS PROTEIN MCPB"/>
    <property type="match status" value="1"/>
</dbReference>
<protein>
    <submittedName>
        <fullName evidence="7">Methyl-accepting chemotaxis protein 3</fullName>
    </submittedName>
</protein>
<dbReference type="GO" id="GO:0006935">
    <property type="term" value="P:chemotaxis"/>
    <property type="evidence" value="ECO:0007669"/>
    <property type="project" value="InterPro"/>
</dbReference>
<dbReference type="EMBL" id="LR743504">
    <property type="protein sequence ID" value="CAA2102028.1"/>
    <property type="molecule type" value="Genomic_DNA"/>
</dbReference>
<feature type="region of interest" description="Disordered" evidence="4">
    <location>
        <begin position="64"/>
        <end position="93"/>
    </location>
</feature>
<keyword evidence="5" id="KW-0812">Transmembrane</keyword>
<dbReference type="Pfam" id="PF00015">
    <property type="entry name" value="MCPsignal"/>
    <property type="match status" value="1"/>
</dbReference>